<comment type="caution">
    <text evidence="2">The sequence shown here is derived from an EMBL/GenBank/DDBJ whole genome shotgun (WGS) entry which is preliminary data.</text>
</comment>
<evidence type="ECO:0000313" key="3">
    <source>
        <dbReference type="Proteomes" id="UP000032274"/>
    </source>
</evidence>
<proteinExistence type="predicted"/>
<reference evidence="2 3" key="1">
    <citation type="submission" date="2015-01" db="EMBL/GenBank/DDBJ databases">
        <title>Characterization of Swiss Staphylococcus aureus strains involved in food poisoning.</title>
        <authorList>
            <person name="Crovadore J."/>
            <person name="Chablais R."/>
            <person name="Tonacini J."/>
            <person name="Schnyder B."/>
            <person name="Lefort F."/>
        </authorList>
    </citation>
    <scope>NUCLEOTIDE SEQUENCE [LARGE SCALE GENOMIC DNA]</scope>
    <source>
        <strain evidence="2 3">SA-120</strain>
    </source>
</reference>
<dbReference type="AlphaFoldDB" id="A0AA40MLE8"/>
<accession>A0AA40MLE8</accession>
<feature type="region of interest" description="Disordered" evidence="1">
    <location>
        <begin position="57"/>
        <end position="84"/>
    </location>
</feature>
<dbReference type="EMBL" id="JXIG01000065">
    <property type="protein sequence ID" value="KIU01699.1"/>
    <property type="molecule type" value="Genomic_DNA"/>
</dbReference>
<dbReference type="Proteomes" id="UP000032274">
    <property type="component" value="Unassembled WGS sequence"/>
</dbReference>
<gene>
    <name evidence="2" type="ORF">QU38_00280</name>
</gene>
<evidence type="ECO:0000256" key="1">
    <source>
        <dbReference type="SAM" id="MobiDB-lite"/>
    </source>
</evidence>
<feature type="non-terminal residue" evidence="2">
    <location>
        <position position="1"/>
    </location>
</feature>
<protein>
    <submittedName>
        <fullName evidence="2">Uncharacterized protein</fullName>
    </submittedName>
</protein>
<name>A0AA40MLE8_STAAU</name>
<sequence length="101" mass="11278">AALADGRPSPSSQPAEIFAFRHRHVISLPHPIPRKNSFKSRRVRAVVRLGGAERQARWGRRVPKAPTDEVRTKPPSRPLEGRETPVFARETCGERHISKGG</sequence>
<evidence type="ECO:0000313" key="2">
    <source>
        <dbReference type="EMBL" id="KIU01699.1"/>
    </source>
</evidence>
<organism evidence="2 3">
    <name type="scientific">Staphylococcus aureus</name>
    <dbReference type="NCBI Taxonomy" id="1280"/>
    <lineage>
        <taxon>Bacteria</taxon>
        <taxon>Bacillati</taxon>
        <taxon>Bacillota</taxon>
        <taxon>Bacilli</taxon>
        <taxon>Bacillales</taxon>
        <taxon>Staphylococcaceae</taxon>
        <taxon>Staphylococcus</taxon>
    </lineage>
</organism>